<gene>
    <name evidence="1" type="ORF">A3D07_01645</name>
</gene>
<name>A0A1F5GFP2_9BACT</name>
<dbReference type="Proteomes" id="UP000177124">
    <property type="component" value="Unassembled WGS sequence"/>
</dbReference>
<protein>
    <submittedName>
        <fullName evidence="1">Uncharacterized protein</fullName>
    </submittedName>
</protein>
<evidence type="ECO:0000313" key="2">
    <source>
        <dbReference type="Proteomes" id="UP000177124"/>
    </source>
</evidence>
<organism evidence="1 2">
    <name type="scientific">Candidatus Curtissbacteria bacterium RIFCSPHIGHO2_02_FULL_42_15</name>
    <dbReference type="NCBI Taxonomy" id="1797716"/>
    <lineage>
        <taxon>Bacteria</taxon>
        <taxon>Candidatus Curtissiibacteriota</taxon>
    </lineage>
</organism>
<dbReference type="EMBL" id="MFBF01000039">
    <property type="protein sequence ID" value="OGD90656.1"/>
    <property type="molecule type" value="Genomic_DNA"/>
</dbReference>
<reference evidence="1 2" key="1">
    <citation type="journal article" date="2016" name="Nat. Commun.">
        <title>Thousands of microbial genomes shed light on interconnected biogeochemical processes in an aquifer system.</title>
        <authorList>
            <person name="Anantharaman K."/>
            <person name="Brown C.T."/>
            <person name="Hug L.A."/>
            <person name="Sharon I."/>
            <person name="Castelle C.J."/>
            <person name="Probst A.J."/>
            <person name="Thomas B.C."/>
            <person name="Singh A."/>
            <person name="Wilkins M.J."/>
            <person name="Karaoz U."/>
            <person name="Brodie E.L."/>
            <person name="Williams K.H."/>
            <person name="Hubbard S.S."/>
            <person name="Banfield J.F."/>
        </authorList>
    </citation>
    <scope>NUCLEOTIDE SEQUENCE [LARGE SCALE GENOMIC DNA]</scope>
</reference>
<sequence length="71" mass="8092">MREAEQLIRPLEEVFDRKSIDNLSPHGVKGVILIEALIETLTDIGKGKGYKSEWVDPHPDPFWRKAGLGMY</sequence>
<proteinExistence type="predicted"/>
<dbReference type="AlphaFoldDB" id="A0A1F5GFP2"/>
<dbReference type="STRING" id="1797716.A3D07_01645"/>
<evidence type="ECO:0000313" key="1">
    <source>
        <dbReference type="EMBL" id="OGD90656.1"/>
    </source>
</evidence>
<comment type="caution">
    <text evidence="1">The sequence shown here is derived from an EMBL/GenBank/DDBJ whole genome shotgun (WGS) entry which is preliminary data.</text>
</comment>
<accession>A0A1F5GFP2</accession>